<reference evidence="2 3" key="1">
    <citation type="submission" date="2011-10" db="EMBL/GenBank/DDBJ databases">
        <title>The Noncontiguous Finished genome of Thermanaerovibrio velox DSM 12556.</title>
        <authorList>
            <consortium name="US DOE Joint Genome Institute (JGI-PGF)"/>
            <person name="Lucas S."/>
            <person name="Copeland A."/>
            <person name="Lapidus A."/>
            <person name="Glavina del Rio T."/>
            <person name="Dalin E."/>
            <person name="Tice H."/>
            <person name="Bruce D."/>
            <person name="Goodwin L."/>
            <person name="Pitluck S."/>
            <person name="Peters L."/>
            <person name="Mikhailova N."/>
            <person name="Teshima H."/>
            <person name="Kyrpides N."/>
            <person name="Mavromatis K."/>
            <person name="Ivanova N."/>
            <person name="Markowitz V."/>
            <person name="Cheng J.-F."/>
            <person name="Hugenholtz P."/>
            <person name="Woyke T."/>
            <person name="Wu D."/>
            <person name="Spring S."/>
            <person name="Brambilla E.-M."/>
            <person name="Klenk H.-P."/>
            <person name="Eisen J.A."/>
        </authorList>
    </citation>
    <scope>NUCLEOTIDE SEQUENCE [LARGE SCALE GENOMIC DNA]</scope>
    <source>
        <strain evidence="2 3">DSM 12556</strain>
    </source>
</reference>
<organism evidence="2 3">
    <name type="scientific">Thermanaerovibrio velox DSM 12556</name>
    <dbReference type="NCBI Taxonomy" id="926567"/>
    <lineage>
        <taxon>Bacteria</taxon>
        <taxon>Thermotogati</taxon>
        <taxon>Synergistota</taxon>
        <taxon>Synergistia</taxon>
        <taxon>Synergistales</taxon>
        <taxon>Synergistaceae</taxon>
        <taxon>Thermanaerovibrio</taxon>
    </lineage>
</organism>
<dbReference type="InterPro" id="IPR036291">
    <property type="entry name" value="NAD(P)-bd_dom_sf"/>
</dbReference>
<dbReference type="GO" id="GO:0008883">
    <property type="term" value="F:glutamyl-tRNA reductase activity"/>
    <property type="evidence" value="ECO:0007669"/>
    <property type="project" value="InterPro"/>
</dbReference>
<dbReference type="OrthoDB" id="110209at2"/>
<feature type="domain" description="Glutamyl-tRNA reductase N-terminal" evidence="1">
    <location>
        <begin position="17"/>
        <end position="110"/>
    </location>
</feature>
<evidence type="ECO:0000313" key="3">
    <source>
        <dbReference type="Proteomes" id="UP000005730"/>
    </source>
</evidence>
<evidence type="ECO:0000259" key="1">
    <source>
        <dbReference type="Pfam" id="PF05201"/>
    </source>
</evidence>
<dbReference type="InterPro" id="IPR015895">
    <property type="entry name" value="4pyrrol_synth_GluRdtase_N"/>
</dbReference>
<dbReference type="Pfam" id="PF05201">
    <property type="entry name" value="GlutR_N"/>
    <property type="match status" value="1"/>
</dbReference>
<dbReference type="Gene3D" id="3.30.460.30">
    <property type="entry name" value="Glutamyl-tRNA reductase, N-terminal domain"/>
    <property type="match status" value="1"/>
</dbReference>
<dbReference type="eggNOG" id="COG0373">
    <property type="taxonomic scope" value="Bacteria"/>
</dbReference>
<accession>H0UMV8</accession>
<evidence type="ECO:0000313" key="2">
    <source>
        <dbReference type="EMBL" id="EHM09253.1"/>
    </source>
</evidence>
<dbReference type="GO" id="GO:0050661">
    <property type="term" value="F:NADP binding"/>
    <property type="evidence" value="ECO:0007669"/>
    <property type="project" value="InterPro"/>
</dbReference>
<dbReference type="SUPFAM" id="SSF51735">
    <property type="entry name" value="NAD(P)-binding Rossmann-fold domains"/>
    <property type="match status" value="1"/>
</dbReference>
<dbReference type="Proteomes" id="UP000005730">
    <property type="component" value="Chromosome"/>
</dbReference>
<proteinExistence type="predicted"/>
<dbReference type="PANTHER" id="PTHR43013:SF1">
    <property type="entry name" value="GLUTAMYL-TRNA REDUCTASE"/>
    <property type="match status" value="1"/>
</dbReference>
<dbReference type="InterPro" id="IPR036343">
    <property type="entry name" value="GluRdtase_N_sf"/>
</dbReference>
<dbReference type="AlphaFoldDB" id="H0UMV8"/>
<protein>
    <submittedName>
        <fullName evidence="2">Glutamyl-tRNA reductase</fullName>
    </submittedName>
</protein>
<dbReference type="HOGENOM" id="CLU_065310_0_0_0"/>
<dbReference type="Gene3D" id="3.40.50.720">
    <property type="entry name" value="NAD(P)-binding Rossmann-like Domain"/>
    <property type="match status" value="1"/>
</dbReference>
<keyword evidence="3" id="KW-1185">Reference proteome</keyword>
<gene>
    <name evidence="2" type="ORF">TheveDRAFT_0064</name>
</gene>
<dbReference type="SUPFAM" id="SSF69742">
    <property type="entry name" value="Glutamyl tRNA-reductase catalytic, N-terminal domain"/>
    <property type="match status" value="1"/>
</dbReference>
<name>H0UMV8_9BACT</name>
<dbReference type="STRING" id="926567.TheveDRAFT_0064"/>
<sequence>MTPVVLAVTRSLPPDALEWVRVKTCWRDEFYGVLREHSLGGLPGGVVLARQEGVVLRLIRTMLGLNSFAVGEFHIVRQVKDCYEASRPSCGPILHRLFQRAFGISSRLRSTLHPGRAPSIPYLASSIIKEHPDWPRVPCLVAGMGEMGRETCKVLSYFGAEVVCTSRSSAPPEGFRCIPWESLRSRARDFQGVFLCTSSPLPVLFEEDLAGSGTWVVDMGSPPQGVPGEGYRYMGIEDIARISRRRLRGYREELQGLEAAAEGAGTSLWEELTGRFPALRARDGVISLS</sequence>
<dbReference type="EMBL" id="CM001377">
    <property type="protein sequence ID" value="EHM09253.1"/>
    <property type="molecule type" value="Genomic_DNA"/>
</dbReference>
<dbReference type="GO" id="GO:0019353">
    <property type="term" value="P:protoporphyrinogen IX biosynthetic process from glutamate"/>
    <property type="evidence" value="ECO:0007669"/>
    <property type="project" value="TreeGrafter"/>
</dbReference>
<dbReference type="PANTHER" id="PTHR43013">
    <property type="entry name" value="GLUTAMYL-TRNA REDUCTASE"/>
    <property type="match status" value="1"/>
</dbReference>